<feature type="domain" description="F-box" evidence="2">
    <location>
        <begin position="55"/>
        <end position="101"/>
    </location>
</feature>
<feature type="region of interest" description="Disordered" evidence="1">
    <location>
        <begin position="417"/>
        <end position="507"/>
    </location>
</feature>
<dbReference type="AlphaFoldDB" id="A0A9J7M9C8"/>
<keyword evidence="3" id="KW-1185">Reference proteome</keyword>
<reference evidence="4" key="2">
    <citation type="submission" date="2025-08" db="UniProtKB">
        <authorList>
            <consortium name="RefSeq"/>
        </authorList>
    </citation>
    <scope>IDENTIFICATION</scope>
    <source>
        <strain evidence="4">S238N-H82</strain>
        <tissue evidence="4">Testes</tissue>
    </source>
</reference>
<dbReference type="Gene3D" id="3.80.10.10">
    <property type="entry name" value="Ribonuclease Inhibitor"/>
    <property type="match status" value="1"/>
</dbReference>
<dbReference type="Proteomes" id="UP000001554">
    <property type="component" value="Chromosome 1"/>
</dbReference>
<dbReference type="InterPro" id="IPR036047">
    <property type="entry name" value="F-box-like_dom_sf"/>
</dbReference>
<dbReference type="PROSITE" id="PS50181">
    <property type="entry name" value="FBOX"/>
    <property type="match status" value="1"/>
</dbReference>
<organism evidence="3 4">
    <name type="scientific">Branchiostoma floridae</name>
    <name type="common">Florida lancelet</name>
    <name type="synonym">Amphioxus</name>
    <dbReference type="NCBI Taxonomy" id="7739"/>
    <lineage>
        <taxon>Eukaryota</taxon>
        <taxon>Metazoa</taxon>
        <taxon>Chordata</taxon>
        <taxon>Cephalochordata</taxon>
        <taxon>Leptocardii</taxon>
        <taxon>Amphioxiformes</taxon>
        <taxon>Branchiostomatidae</taxon>
        <taxon>Branchiostoma</taxon>
    </lineage>
</organism>
<evidence type="ECO:0000313" key="3">
    <source>
        <dbReference type="Proteomes" id="UP000001554"/>
    </source>
</evidence>
<dbReference type="SUPFAM" id="SSF81383">
    <property type="entry name" value="F-box domain"/>
    <property type="match status" value="1"/>
</dbReference>
<feature type="compositionally biased region" description="Basic and acidic residues" evidence="1">
    <location>
        <begin position="470"/>
        <end position="481"/>
    </location>
</feature>
<dbReference type="Pfam" id="PF12937">
    <property type="entry name" value="F-box-like"/>
    <property type="match status" value="1"/>
</dbReference>
<dbReference type="InterPro" id="IPR001810">
    <property type="entry name" value="F-box_dom"/>
</dbReference>
<dbReference type="Gene3D" id="1.20.1280.50">
    <property type="match status" value="1"/>
</dbReference>
<dbReference type="InterPro" id="IPR032675">
    <property type="entry name" value="LRR_dom_sf"/>
</dbReference>
<gene>
    <name evidence="4" type="primary">LOC118428878</name>
</gene>
<sequence length="545" mass="60914">MPNAKGSVVHRMKRKHMLGPCGICAGELCDNVGKVRPTNARVTRQAAREKELSACVCLGMLGEDNLLHIFNCLCLRDLMNVSRTCKKFKKLAHTKHLWTDVSLRDTSIHDWPGAVKMFIKFSTIRLDLIWIWPVNIHVTIFPYPPIILALSHIDSLRQLHFVDQPLPVCILEEVPRFLPHLETLVAKRIVCSEYASRTSPTPLDFGKFCSMRNLRQLQLKGVCGIRLPAFSFSRRLNELSKLTNLRVLSLTTLQDVPANMFDFLSSLVHLHTLRLGNCTHWDLEVYQNLGQLTGLEYLYLENSGASPDICVALRNLTQLKVLELVIFMLPADLSIILPSLPLLHTVVLVPHMEDEMGEVNCNCLSIIQSLRSCSQLKKLRWGIITHHDHLSNTDDNTESIPVPRDCVPWNTTHEQLWQTGLGGGKDADSSGNEGNASKLTDQQIGYRSSTHMMKLRSSATKDTGSAFAGKKVEHTDEDKPKHVAPVNRPSHRGSDDDVSCSTSSDSGEGTLLVSVNQLNRALKPLFPTTDVSVSRLYVAELPLCC</sequence>
<dbReference type="GeneID" id="118428878"/>
<dbReference type="PANTHER" id="PTHR15739:SF5">
    <property type="entry name" value="LD23158P"/>
    <property type="match status" value="1"/>
</dbReference>
<protein>
    <submittedName>
        <fullName evidence="4">Uncharacterized protein LOC118428878 isoform X1</fullName>
    </submittedName>
</protein>
<proteinExistence type="predicted"/>
<evidence type="ECO:0000259" key="2">
    <source>
        <dbReference type="PROSITE" id="PS50181"/>
    </source>
</evidence>
<dbReference type="SUPFAM" id="SSF52047">
    <property type="entry name" value="RNI-like"/>
    <property type="match status" value="1"/>
</dbReference>
<dbReference type="InterPro" id="IPR052283">
    <property type="entry name" value="GenomicStab_NeuMorph_Reg"/>
</dbReference>
<dbReference type="RefSeq" id="XP_035695020.1">
    <property type="nucleotide sequence ID" value="XM_035839127.1"/>
</dbReference>
<accession>A0A9J7M9C8</accession>
<dbReference type="OrthoDB" id="61560at2759"/>
<dbReference type="OMA" id="YITHESS"/>
<feature type="compositionally biased region" description="Polar residues" evidence="1">
    <location>
        <begin position="429"/>
        <end position="463"/>
    </location>
</feature>
<dbReference type="PANTHER" id="PTHR15739">
    <property type="entry name" value="ZINC FINGER PROTEIN"/>
    <property type="match status" value="1"/>
</dbReference>
<dbReference type="KEGG" id="bfo:118428878"/>
<name>A0A9J7M9C8_BRAFL</name>
<reference evidence="3" key="1">
    <citation type="journal article" date="2020" name="Nat. Ecol. Evol.">
        <title>Deeply conserved synteny resolves early events in vertebrate evolution.</title>
        <authorList>
            <person name="Simakov O."/>
            <person name="Marletaz F."/>
            <person name="Yue J.X."/>
            <person name="O'Connell B."/>
            <person name="Jenkins J."/>
            <person name="Brandt A."/>
            <person name="Calef R."/>
            <person name="Tung C.H."/>
            <person name="Huang T.K."/>
            <person name="Schmutz J."/>
            <person name="Satoh N."/>
            <person name="Yu J.K."/>
            <person name="Putnam N.H."/>
            <person name="Green R.E."/>
            <person name="Rokhsar D.S."/>
        </authorList>
    </citation>
    <scope>NUCLEOTIDE SEQUENCE [LARGE SCALE GENOMIC DNA]</scope>
    <source>
        <strain evidence="3">S238N-H82</strain>
    </source>
</reference>
<evidence type="ECO:0000313" key="4">
    <source>
        <dbReference type="RefSeq" id="XP_035695020.1"/>
    </source>
</evidence>
<evidence type="ECO:0000256" key="1">
    <source>
        <dbReference type="SAM" id="MobiDB-lite"/>
    </source>
</evidence>